<dbReference type="PANTHER" id="PTHR31865">
    <property type="entry name" value="OSJNBA0071G03.3 PROTEIN"/>
    <property type="match status" value="1"/>
</dbReference>
<evidence type="ECO:0000313" key="2">
    <source>
        <dbReference type="EMBL" id="KAI0494603.1"/>
    </source>
</evidence>
<evidence type="ECO:0000313" key="3">
    <source>
        <dbReference type="Proteomes" id="UP000829196"/>
    </source>
</evidence>
<reference evidence="2" key="1">
    <citation type="journal article" date="2022" name="Front. Genet.">
        <title>Chromosome-Scale Assembly of the Dendrobium nobile Genome Provides Insights Into the Molecular Mechanism of the Biosynthesis of the Medicinal Active Ingredient of Dendrobium.</title>
        <authorList>
            <person name="Xu Q."/>
            <person name="Niu S.-C."/>
            <person name="Li K.-L."/>
            <person name="Zheng P.-J."/>
            <person name="Zhang X.-J."/>
            <person name="Jia Y."/>
            <person name="Liu Y."/>
            <person name="Niu Y.-X."/>
            <person name="Yu L.-H."/>
            <person name="Chen D.-F."/>
            <person name="Zhang G.-Q."/>
        </authorList>
    </citation>
    <scope>NUCLEOTIDE SEQUENCE</scope>
    <source>
        <tissue evidence="2">Leaf</tissue>
    </source>
</reference>
<dbReference type="Pfam" id="PF07939">
    <property type="entry name" value="DUF1685"/>
    <property type="match status" value="1"/>
</dbReference>
<dbReference type="Proteomes" id="UP000829196">
    <property type="component" value="Unassembled WGS sequence"/>
</dbReference>
<dbReference type="EMBL" id="JAGYWB010000017">
    <property type="protein sequence ID" value="KAI0494603.1"/>
    <property type="molecule type" value="Genomic_DNA"/>
</dbReference>
<dbReference type="OrthoDB" id="1912729at2759"/>
<keyword evidence="3" id="KW-1185">Reference proteome</keyword>
<feature type="region of interest" description="Disordered" evidence="1">
    <location>
        <begin position="1"/>
        <end position="54"/>
    </location>
</feature>
<dbReference type="AlphaFoldDB" id="A0A8T3AEU4"/>
<accession>A0A8T3AEU4</accession>
<sequence>MLSNRRTMNRGMEQHKLVLQHPSPPHSSSESETEDEKVTKNLPTPSTLARRVKKKVLSKQLSMRDMMREEKWERKKRLMYLRSLSDELVEESERDEDGKELTVKERRERVRSLTDEDLEELKGSLDLGFGFSEENGGKELCKTLPALKLYFAINRQLSDPKLSQTPSPASTPTTTTATSSSATLYGTPSPRTPHAQPQLDQQGRPISSDDDTWRVMRPGDSPERVKARIRQWAQIVACSVKHMC</sequence>
<comment type="caution">
    <text evidence="2">The sequence shown here is derived from an EMBL/GenBank/DDBJ whole genome shotgun (WGS) entry which is preliminary data.</text>
</comment>
<name>A0A8T3AEU4_DENNO</name>
<feature type="region of interest" description="Disordered" evidence="1">
    <location>
        <begin position="85"/>
        <end position="106"/>
    </location>
</feature>
<protein>
    <submittedName>
        <fullName evidence="2">Uncharacterized protein</fullName>
    </submittedName>
</protein>
<evidence type="ECO:0000256" key="1">
    <source>
        <dbReference type="SAM" id="MobiDB-lite"/>
    </source>
</evidence>
<gene>
    <name evidence="2" type="ORF">KFK09_024744</name>
</gene>
<feature type="compositionally biased region" description="Basic and acidic residues" evidence="1">
    <location>
        <begin position="96"/>
        <end position="106"/>
    </location>
</feature>
<feature type="compositionally biased region" description="Low complexity" evidence="1">
    <location>
        <begin position="165"/>
        <end position="183"/>
    </location>
</feature>
<organism evidence="2 3">
    <name type="scientific">Dendrobium nobile</name>
    <name type="common">Orchid</name>
    <dbReference type="NCBI Taxonomy" id="94219"/>
    <lineage>
        <taxon>Eukaryota</taxon>
        <taxon>Viridiplantae</taxon>
        <taxon>Streptophyta</taxon>
        <taxon>Embryophyta</taxon>
        <taxon>Tracheophyta</taxon>
        <taxon>Spermatophyta</taxon>
        <taxon>Magnoliopsida</taxon>
        <taxon>Liliopsida</taxon>
        <taxon>Asparagales</taxon>
        <taxon>Orchidaceae</taxon>
        <taxon>Epidendroideae</taxon>
        <taxon>Malaxideae</taxon>
        <taxon>Dendrobiinae</taxon>
        <taxon>Dendrobium</taxon>
    </lineage>
</organism>
<proteinExistence type="predicted"/>
<dbReference type="PANTHER" id="PTHR31865:SF3">
    <property type="entry name" value="PHOSPHODIESTERASE EPSILON-1, PUTATIVE (DUF1685)-RELATED"/>
    <property type="match status" value="1"/>
</dbReference>
<dbReference type="InterPro" id="IPR012881">
    <property type="entry name" value="DUF1685"/>
</dbReference>
<feature type="region of interest" description="Disordered" evidence="1">
    <location>
        <begin position="159"/>
        <end position="224"/>
    </location>
</feature>